<dbReference type="InterPro" id="IPR017508">
    <property type="entry name" value="HipA_N1"/>
</dbReference>
<keyword evidence="3" id="KW-1185">Reference proteome</keyword>
<dbReference type="RefSeq" id="WP_091433670.1">
    <property type="nucleotide sequence ID" value="NZ_FNMV01000011.1"/>
</dbReference>
<feature type="domain" description="HipA N-terminal subdomain 1" evidence="1">
    <location>
        <begin position="5"/>
        <end position="103"/>
    </location>
</feature>
<dbReference type="NCBIfam" id="TIGR03071">
    <property type="entry name" value="couple_hipA"/>
    <property type="match status" value="1"/>
</dbReference>
<reference evidence="3" key="1">
    <citation type="submission" date="2016-10" db="EMBL/GenBank/DDBJ databases">
        <authorList>
            <person name="Varghese N."/>
            <person name="Submissions S."/>
        </authorList>
    </citation>
    <scope>NUCLEOTIDE SEQUENCE [LARGE SCALE GENOMIC DNA]</scope>
    <source>
        <strain evidence="3">DSM 15718</strain>
    </source>
</reference>
<evidence type="ECO:0000259" key="1">
    <source>
        <dbReference type="Pfam" id="PF13657"/>
    </source>
</evidence>
<dbReference type="Proteomes" id="UP000198569">
    <property type="component" value="Unassembled WGS sequence"/>
</dbReference>
<name>A0A1H3CIN9_9FLAO</name>
<dbReference type="OrthoDB" id="196808at2"/>
<evidence type="ECO:0000313" key="2">
    <source>
        <dbReference type="EMBL" id="SDX53454.1"/>
    </source>
</evidence>
<keyword evidence="2" id="KW-0808">Transferase</keyword>
<accession>A0A1H3CIN9</accession>
<proteinExistence type="predicted"/>
<dbReference type="Pfam" id="PF13657">
    <property type="entry name" value="Couple_hipA"/>
    <property type="match status" value="1"/>
</dbReference>
<dbReference type="STRING" id="229203.SAMN05444338_111114"/>
<gene>
    <name evidence="2" type="ORF">SAMN05444338_111114</name>
</gene>
<dbReference type="AlphaFoldDB" id="A0A1H3CIN9"/>
<dbReference type="GO" id="GO:0016301">
    <property type="term" value="F:kinase activity"/>
    <property type="evidence" value="ECO:0007669"/>
    <property type="project" value="UniProtKB-KW"/>
</dbReference>
<evidence type="ECO:0000313" key="3">
    <source>
        <dbReference type="Proteomes" id="UP000198569"/>
    </source>
</evidence>
<keyword evidence="2" id="KW-0418">Kinase</keyword>
<organism evidence="2 3">
    <name type="scientific">Flavobacterium degerlachei</name>
    <dbReference type="NCBI Taxonomy" id="229203"/>
    <lineage>
        <taxon>Bacteria</taxon>
        <taxon>Pseudomonadati</taxon>
        <taxon>Bacteroidota</taxon>
        <taxon>Flavobacteriia</taxon>
        <taxon>Flavobacteriales</taxon>
        <taxon>Flavobacteriaceae</taxon>
        <taxon>Flavobacterium</taxon>
    </lineage>
</organism>
<dbReference type="EMBL" id="FNMV01000011">
    <property type="protein sequence ID" value="SDX53454.1"/>
    <property type="molecule type" value="Genomic_DNA"/>
</dbReference>
<protein>
    <submittedName>
        <fullName evidence="2">Serine/threonine-protein kinase HipA</fullName>
    </submittedName>
</protein>
<sequence>MRKAKILYKDEEAGILTQHDDGSFTFHYHDYWIADSSKPGISLTLPKSKQEFHSKFLFPFFYNMLPEGSNRQVVSKYNKIDLDDYFGLLMTTAKDDSIGAVRVIKIEKQ</sequence>